<feature type="compositionally biased region" description="Low complexity" evidence="1">
    <location>
        <begin position="161"/>
        <end position="181"/>
    </location>
</feature>
<reference evidence="2 3" key="1">
    <citation type="submission" date="2016-03" db="EMBL/GenBank/DDBJ databases">
        <title>Whole genome sequencing of Grifola frondosa 9006-11.</title>
        <authorList>
            <person name="Min B."/>
            <person name="Park H."/>
            <person name="Kim J.-G."/>
            <person name="Cho H."/>
            <person name="Oh Y.-L."/>
            <person name="Kong W.-S."/>
            <person name="Choi I.-G."/>
        </authorList>
    </citation>
    <scope>NUCLEOTIDE SEQUENCE [LARGE SCALE GENOMIC DNA]</scope>
    <source>
        <strain evidence="2 3">9006-11</strain>
    </source>
</reference>
<proteinExistence type="predicted"/>
<organism evidence="2 3">
    <name type="scientific">Grifola frondosa</name>
    <name type="common">Maitake</name>
    <name type="synonym">Polyporus frondosus</name>
    <dbReference type="NCBI Taxonomy" id="5627"/>
    <lineage>
        <taxon>Eukaryota</taxon>
        <taxon>Fungi</taxon>
        <taxon>Dikarya</taxon>
        <taxon>Basidiomycota</taxon>
        <taxon>Agaricomycotina</taxon>
        <taxon>Agaricomycetes</taxon>
        <taxon>Polyporales</taxon>
        <taxon>Grifolaceae</taxon>
        <taxon>Grifola</taxon>
    </lineage>
</organism>
<dbReference type="AlphaFoldDB" id="A0A1C7MBK4"/>
<gene>
    <name evidence="2" type="ORF">A0H81_05233</name>
</gene>
<dbReference type="EMBL" id="LUGG01000005">
    <property type="protein sequence ID" value="OBZ74293.1"/>
    <property type="molecule type" value="Genomic_DNA"/>
</dbReference>
<keyword evidence="3" id="KW-1185">Reference proteome</keyword>
<feature type="region of interest" description="Disordered" evidence="1">
    <location>
        <begin position="157"/>
        <end position="181"/>
    </location>
</feature>
<protein>
    <submittedName>
        <fullName evidence="2">Uncharacterized protein</fullName>
    </submittedName>
</protein>
<sequence>MSSTVSVPPHQRQTLTICVLISPFSHARLTFDSHNPKSTFSQDILARIEDVRKRSLPRPGIDAKLRRHLDPSRTTIPPPEFGLQVFARLPTERELDDIFLMSNSSNVTDFLTPARTHLVSAIPQTCATCISWSPSIRICFTGRSRSIGRRPSSYTEAYLAQERSQSQKQQFQSQERPQSQE</sequence>
<evidence type="ECO:0000313" key="2">
    <source>
        <dbReference type="EMBL" id="OBZ74293.1"/>
    </source>
</evidence>
<accession>A0A1C7MBK4</accession>
<comment type="caution">
    <text evidence="2">The sequence shown here is derived from an EMBL/GenBank/DDBJ whole genome shotgun (WGS) entry which is preliminary data.</text>
</comment>
<dbReference type="Proteomes" id="UP000092993">
    <property type="component" value="Unassembled WGS sequence"/>
</dbReference>
<evidence type="ECO:0000256" key="1">
    <source>
        <dbReference type="SAM" id="MobiDB-lite"/>
    </source>
</evidence>
<name>A0A1C7MBK4_GRIFR</name>
<evidence type="ECO:0000313" key="3">
    <source>
        <dbReference type="Proteomes" id="UP000092993"/>
    </source>
</evidence>